<dbReference type="RefSeq" id="WP_243918604.1">
    <property type="nucleotide sequence ID" value="NZ_JALHLG010000005.1"/>
</dbReference>
<feature type="chain" id="PRO_5046466790" evidence="1">
    <location>
        <begin position="24"/>
        <end position="182"/>
    </location>
</feature>
<dbReference type="EMBL" id="JALHLG010000005">
    <property type="protein sequence ID" value="MCJ2186292.1"/>
    <property type="molecule type" value="Genomic_DNA"/>
</dbReference>
<gene>
    <name evidence="2" type="ORF">MTR66_05610</name>
</gene>
<accession>A0ABT0BML6</accession>
<evidence type="ECO:0000313" key="3">
    <source>
        <dbReference type="Proteomes" id="UP001202281"/>
    </source>
</evidence>
<evidence type="ECO:0000313" key="2">
    <source>
        <dbReference type="EMBL" id="MCJ2186292.1"/>
    </source>
</evidence>
<dbReference type="InterPro" id="IPR018673">
    <property type="entry name" value="DUF2141"/>
</dbReference>
<organism evidence="2 3">
    <name type="scientific">Novosphingobium beihaiensis</name>
    <dbReference type="NCBI Taxonomy" id="2930389"/>
    <lineage>
        <taxon>Bacteria</taxon>
        <taxon>Pseudomonadati</taxon>
        <taxon>Pseudomonadota</taxon>
        <taxon>Alphaproteobacteria</taxon>
        <taxon>Sphingomonadales</taxon>
        <taxon>Sphingomonadaceae</taxon>
        <taxon>Novosphingobium</taxon>
    </lineage>
</organism>
<sequence length="182" mass="19365">MTAPAPIAATAVPALLVLPLLTAATIPSTPDLGKAEGQCRPNEKGPAFLVTVDGLKDRQGNLKLEVYPDNNDDFLEDDNVLINAGKTFRRVEVPVPASGTPQLCVRLPGPGTYAVSLLHDRNEDRKFNWTIDGIGFAGNPKLGWGKPKARKASAKAGAGLTPITIVLNYRHGLGVAPLKRKK</sequence>
<proteinExistence type="predicted"/>
<keyword evidence="1" id="KW-0732">Signal</keyword>
<evidence type="ECO:0000256" key="1">
    <source>
        <dbReference type="SAM" id="SignalP"/>
    </source>
</evidence>
<dbReference type="Pfam" id="PF09912">
    <property type="entry name" value="DUF2141"/>
    <property type="match status" value="1"/>
</dbReference>
<feature type="signal peptide" evidence="1">
    <location>
        <begin position="1"/>
        <end position="23"/>
    </location>
</feature>
<protein>
    <submittedName>
        <fullName evidence="2">DUF2141 domain-containing protein</fullName>
    </submittedName>
</protein>
<reference evidence="2 3" key="1">
    <citation type="submission" date="2022-04" db="EMBL/GenBank/DDBJ databases">
        <title>Identification of a novel bacterium isolated from mangrove sediments.</title>
        <authorList>
            <person name="Pan X."/>
        </authorList>
    </citation>
    <scope>NUCLEOTIDE SEQUENCE [LARGE SCALE GENOMIC DNA]</scope>
    <source>
        <strain evidence="2 3">B2638</strain>
    </source>
</reference>
<name>A0ABT0BML6_9SPHN</name>
<comment type="caution">
    <text evidence="2">The sequence shown here is derived from an EMBL/GenBank/DDBJ whole genome shotgun (WGS) entry which is preliminary data.</text>
</comment>
<dbReference type="Proteomes" id="UP001202281">
    <property type="component" value="Unassembled WGS sequence"/>
</dbReference>
<keyword evidence="3" id="KW-1185">Reference proteome</keyword>